<dbReference type="AlphaFoldDB" id="A0A433D452"/>
<accession>A0A433D452</accession>
<dbReference type="OrthoDB" id="2329734at2759"/>
<proteinExistence type="predicted"/>
<gene>
    <name evidence="2" type="ORF">BC936DRAFT_147929</name>
</gene>
<sequence>MASTIDSIQRFFGKKTPEEMVKKWRQDIRGQERALERQLRGIEGEEARVKKSLKALAKRGDKKDCTTLAKELVRSKKHKERIHTSKAQLNSIVMQLNHQLATLKIAGTLQKSSEIMKLVNQVVRLPEISQAMQEMSMEMMKAGIMDEMLQDSMDALDDDELEEEAEEEVNKVLFQVTDGLLGEAGQVGAPLDVPELPTSEDESEPELDIMQKRLQALKG</sequence>
<protein>
    <submittedName>
        <fullName evidence="2">Snf7 family</fullName>
    </submittedName>
</protein>
<name>A0A433D452_9FUNG</name>
<feature type="region of interest" description="Disordered" evidence="1">
    <location>
        <begin position="185"/>
        <end position="208"/>
    </location>
</feature>
<feature type="compositionally biased region" description="Acidic residues" evidence="1">
    <location>
        <begin position="198"/>
        <end position="207"/>
    </location>
</feature>
<dbReference type="EMBL" id="RBNI01006993">
    <property type="protein sequence ID" value="RUP45622.1"/>
    <property type="molecule type" value="Genomic_DNA"/>
</dbReference>
<dbReference type="GO" id="GO:0007034">
    <property type="term" value="P:vacuolar transport"/>
    <property type="evidence" value="ECO:0007669"/>
    <property type="project" value="InterPro"/>
</dbReference>
<comment type="caution">
    <text evidence="2">The sequence shown here is derived from an EMBL/GenBank/DDBJ whole genome shotgun (WGS) entry which is preliminary data.</text>
</comment>
<organism evidence="2 3">
    <name type="scientific">Jimgerdemannia flammicorona</name>
    <dbReference type="NCBI Taxonomy" id="994334"/>
    <lineage>
        <taxon>Eukaryota</taxon>
        <taxon>Fungi</taxon>
        <taxon>Fungi incertae sedis</taxon>
        <taxon>Mucoromycota</taxon>
        <taxon>Mucoromycotina</taxon>
        <taxon>Endogonomycetes</taxon>
        <taxon>Endogonales</taxon>
        <taxon>Endogonaceae</taxon>
        <taxon>Jimgerdemannia</taxon>
    </lineage>
</organism>
<evidence type="ECO:0000313" key="3">
    <source>
        <dbReference type="Proteomes" id="UP000268093"/>
    </source>
</evidence>
<dbReference type="Pfam" id="PF03357">
    <property type="entry name" value="Snf7"/>
    <property type="match status" value="1"/>
</dbReference>
<dbReference type="Proteomes" id="UP000268093">
    <property type="component" value="Unassembled WGS sequence"/>
</dbReference>
<dbReference type="Gene3D" id="6.10.140.1230">
    <property type="match status" value="1"/>
</dbReference>
<keyword evidence="3" id="KW-1185">Reference proteome</keyword>
<evidence type="ECO:0000256" key="1">
    <source>
        <dbReference type="SAM" id="MobiDB-lite"/>
    </source>
</evidence>
<dbReference type="InterPro" id="IPR005024">
    <property type="entry name" value="Snf7_fam"/>
</dbReference>
<dbReference type="PANTHER" id="PTHR10476">
    <property type="entry name" value="CHARGED MULTIVESICULAR BODY PROTEIN"/>
    <property type="match status" value="1"/>
</dbReference>
<reference evidence="2 3" key="1">
    <citation type="journal article" date="2018" name="New Phytol.">
        <title>Phylogenomics of Endogonaceae and evolution of mycorrhizas within Mucoromycota.</title>
        <authorList>
            <person name="Chang Y."/>
            <person name="Desiro A."/>
            <person name="Na H."/>
            <person name="Sandor L."/>
            <person name="Lipzen A."/>
            <person name="Clum A."/>
            <person name="Barry K."/>
            <person name="Grigoriev I.V."/>
            <person name="Martin F.M."/>
            <person name="Stajich J.E."/>
            <person name="Smith M.E."/>
            <person name="Bonito G."/>
            <person name="Spatafora J.W."/>
        </authorList>
    </citation>
    <scope>NUCLEOTIDE SEQUENCE [LARGE SCALE GENOMIC DNA]</scope>
    <source>
        <strain evidence="2 3">GMNB39</strain>
    </source>
</reference>
<evidence type="ECO:0000313" key="2">
    <source>
        <dbReference type="EMBL" id="RUP45622.1"/>
    </source>
</evidence>